<dbReference type="PANTHER" id="PTHR11028">
    <property type="entry name" value="VACUOLAR ATP SYNTHASE SUBUNIT AC39"/>
    <property type="match status" value="1"/>
</dbReference>
<evidence type="ECO:0000256" key="3">
    <source>
        <dbReference type="ARBA" id="ARBA00022781"/>
    </source>
</evidence>
<dbReference type="Gene3D" id="1.10.132.50">
    <property type="entry name" value="ATP synthase (C/AC39) subunit, domain 3"/>
    <property type="match status" value="1"/>
</dbReference>
<evidence type="ECO:0000256" key="6">
    <source>
        <dbReference type="ARBA" id="ARBA00059209"/>
    </source>
</evidence>
<reference evidence="9 11" key="2">
    <citation type="submission" date="2018-11" db="EMBL/GenBank/DDBJ databases">
        <authorList>
            <consortium name="Pathogen Informatics"/>
        </authorList>
    </citation>
    <scope>NUCLEOTIDE SEQUENCE [LARGE SCALE GENOMIC DNA]</scope>
</reference>
<keyword evidence="12" id="KW-1185">Reference proteome</keyword>
<protein>
    <recommendedName>
        <fullName evidence="8">V-type proton ATPase subunit</fullName>
    </recommendedName>
</protein>
<sequence length="352" mass="40981">MTEVQSNSTLNFNCDNGYLEGLIRGLKGGVLRQTDYHILVQCETLEDLKLHLQDTDYGNFLANEPGPLTVGIIEEKMREKLVSEFRYMRNQAYKPLSLFLDYITYSYMIDNIVLLITGTLHERPISELITKCHPLGTFMQMEALHIASTPSELYNAVLVDTPLAPYFVDCITKHDLDELNIEIIRNTLYRAYIEDFYRFCKSLGGITAEVMCELLAFEADRRSFLITINSFGTELTKEDRVKLYPRCGKLHPYGLSALAKADDFEQVRRVADYYLEYKNIFDDTNDGEKTLEDKFFEYEVQLNLDSFMQQFHFGMFYSYIKLKEQEMRNIVWIAECVSQSHRAKIDSYIPIL</sequence>
<accession>A0A0R3SA38</accession>
<dbReference type="InterPro" id="IPR036079">
    <property type="entry name" value="ATPase_csu/dsu_sf"/>
</dbReference>
<gene>
    <name evidence="9" type="ORF">HDID_LOCUS1186</name>
    <name evidence="10" type="ORF">WMSIL1_LOCUS4262</name>
</gene>
<comment type="similarity">
    <text evidence="1 8">Belongs to the V-ATPase V0D/AC39 subunit family.</text>
</comment>
<name>A0A0R3SA38_HYMDI</name>
<comment type="function">
    <text evidence="5">Subunit of the V0 complex of vacuolar(H+)-ATPase (V-ATPase), a multisubunit enzyme composed of a peripheral complex (V1) that hydrolyzes ATP and a membrane integral complex (V0) that translocates protons. V-ATPase is responsible for acidifying and maintaining the pH of intracellular compartments and in some cell types, is targeted to the plasma membrane, where it is responsible for acidifying the extracellular environment. May play a role in coupling of proton transport and ATP hydrolysis. Regulator of osteoclast fusion and bone formation.</text>
</comment>
<dbReference type="FunFam" id="1.10.132.50:FF:000002">
    <property type="entry name" value="V-type proton ATPase subunit"/>
    <property type="match status" value="1"/>
</dbReference>
<dbReference type="STRING" id="6216.A0A0R3SA38"/>
<dbReference type="GO" id="GO:0046961">
    <property type="term" value="F:proton-transporting ATPase activity, rotational mechanism"/>
    <property type="evidence" value="ECO:0007669"/>
    <property type="project" value="InterPro"/>
</dbReference>
<proteinExistence type="inferred from homology"/>
<dbReference type="InterPro" id="IPR044911">
    <property type="entry name" value="V-type_ATPase_csu/dsu_dom_3"/>
</dbReference>
<evidence type="ECO:0000256" key="2">
    <source>
        <dbReference type="ARBA" id="ARBA00022448"/>
    </source>
</evidence>
<dbReference type="InterPro" id="IPR016727">
    <property type="entry name" value="ATPase_V0-cplx_dsu"/>
</dbReference>
<dbReference type="InterPro" id="IPR002843">
    <property type="entry name" value="ATPase_V0-cplx_csu/dsu"/>
</dbReference>
<dbReference type="AlphaFoldDB" id="A0A0R3SA38"/>
<evidence type="ECO:0000313" key="12">
    <source>
        <dbReference type="Proteomes" id="UP000321570"/>
    </source>
</evidence>
<keyword evidence="3 8" id="KW-0375">Hydrogen ion transport</keyword>
<evidence type="ECO:0000256" key="5">
    <source>
        <dbReference type="ARBA" id="ARBA00045985"/>
    </source>
</evidence>
<reference evidence="10 12" key="3">
    <citation type="submission" date="2019-07" db="EMBL/GenBank/DDBJ databases">
        <authorList>
            <person name="Jastrzebski P J."/>
            <person name="Paukszto L."/>
            <person name="Jastrzebski P J."/>
        </authorList>
    </citation>
    <scope>NUCLEOTIDE SEQUENCE [LARGE SCALE GENOMIC DNA]</scope>
    <source>
        <strain evidence="10 12">WMS-il1</strain>
    </source>
</reference>
<dbReference type="PIRSF" id="PIRSF018497">
    <property type="entry name" value="V-ATP_synth_D"/>
    <property type="match status" value="1"/>
</dbReference>
<evidence type="ECO:0000313" key="13">
    <source>
        <dbReference type="WBParaSite" id="HDID_0000118501-mRNA-1"/>
    </source>
</evidence>
<dbReference type="EMBL" id="UYSG01000203">
    <property type="protein sequence ID" value="VDL18647.1"/>
    <property type="molecule type" value="Genomic_DNA"/>
</dbReference>
<keyword evidence="2 8" id="KW-0813">Transport</keyword>
<evidence type="ECO:0000313" key="9">
    <source>
        <dbReference type="EMBL" id="VDL18647.1"/>
    </source>
</evidence>
<evidence type="ECO:0000256" key="4">
    <source>
        <dbReference type="ARBA" id="ARBA00023065"/>
    </source>
</evidence>
<dbReference type="Proteomes" id="UP000321570">
    <property type="component" value="Unassembled WGS sequence"/>
</dbReference>
<dbReference type="GO" id="GO:0005773">
    <property type="term" value="C:vacuole"/>
    <property type="evidence" value="ECO:0007669"/>
    <property type="project" value="UniProtKB-ARBA"/>
</dbReference>
<evidence type="ECO:0000256" key="8">
    <source>
        <dbReference type="PIRNR" id="PIRNR018497"/>
    </source>
</evidence>
<evidence type="ECO:0000256" key="7">
    <source>
        <dbReference type="ARBA" id="ARBA00061861"/>
    </source>
</evidence>
<dbReference type="InterPro" id="IPR035067">
    <property type="entry name" value="V-type_ATPase_csu/dsu"/>
</dbReference>
<reference evidence="13" key="1">
    <citation type="submission" date="2017-02" db="UniProtKB">
        <authorList>
            <consortium name="WormBaseParasite"/>
        </authorList>
    </citation>
    <scope>IDENTIFICATION</scope>
</reference>
<dbReference type="Pfam" id="PF01992">
    <property type="entry name" value="vATP-synt_AC39"/>
    <property type="match status" value="1"/>
</dbReference>
<evidence type="ECO:0000256" key="1">
    <source>
        <dbReference type="ARBA" id="ARBA00006709"/>
    </source>
</evidence>
<dbReference type="GO" id="GO:0033179">
    <property type="term" value="C:proton-transporting V-type ATPase, V0 domain"/>
    <property type="evidence" value="ECO:0007669"/>
    <property type="project" value="InterPro"/>
</dbReference>
<organism evidence="13">
    <name type="scientific">Hymenolepis diminuta</name>
    <name type="common">Rat tapeworm</name>
    <dbReference type="NCBI Taxonomy" id="6216"/>
    <lineage>
        <taxon>Eukaryota</taxon>
        <taxon>Metazoa</taxon>
        <taxon>Spiralia</taxon>
        <taxon>Lophotrochozoa</taxon>
        <taxon>Platyhelminthes</taxon>
        <taxon>Cestoda</taxon>
        <taxon>Eucestoda</taxon>
        <taxon>Cyclophyllidea</taxon>
        <taxon>Hymenolepididae</taxon>
        <taxon>Hymenolepis</taxon>
    </lineage>
</organism>
<dbReference type="FunFam" id="1.20.1690.10:FF:000003">
    <property type="entry name" value="V-type proton ATPase subunit"/>
    <property type="match status" value="1"/>
</dbReference>
<dbReference type="FunFam" id="1.20.1690.10:FF:000001">
    <property type="entry name" value="V-type proton ATPase subunit"/>
    <property type="match status" value="1"/>
</dbReference>
<comment type="subunit">
    <text evidence="7">V-ATPase is a heteromultimeric enzyme made up of two complexes: the ATP-hydrolytic V1 complex and the proton translocation V0 complex. The V1 complex consists of three catalytic AB heterodimers that form a heterohexamer, three peripheral stalks each consisting of EG heterodimers, one central rotor including subunits D and F, and the regulatory subunits C and H. The proton translocation complex V0 consists of the proton transport subunit a, a ring of proteolipid subunits c9c'', rotary subunit d, subunits e and f, and the accessory subunits ATP6AP1/Ac45 and ATP6AP2/PRR. Interacts with TM4SF19; this interaction inhibits V1-V0 complex assembly.</text>
</comment>
<dbReference type="Proteomes" id="UP000274504">
    <property type="component" value="Unassembled WGS sequence"/>
</dbReference>
<evidence type="ECO:0000313" key="11">
    <source>
        <dbReference type="Proteomes" id="UP000274504"/>
    </source>
</evidence>
<evidence type="ECO:0000313" key="10">
    <source>
        <dbReference type="EMBL" id="VUZ43858.1"/>
    </source>
</evidence>
<dbReference type="Gene3D" id="1.20.1690.10">
    <property type="entry name" value="V-type ATP synthase subunit C domain"/>
    <property type="match status" value="2"/>
</dbReference>
<dbReference type="WBParaSite" id="HDID_0000118501-mRNA-1">
    <property type="protein sequence ID" value="HDID_0000118501-mRNA-1"/>
    <property type="gene ID" value="HDID_0000118501"/>
</dbReference>
<comment type="function">
    <text evidence="6">Subunit of the integral membrane V0 complex of vacuolar ATPase. Vacuolar ATPase is responsible for acidifying a variety of intracellular compartments in eukaryotic cells, thus providing most of the energy required for transport processes in the vacuolar system.</text>
</comment>
<dbReference type="OrthoDB" id="10250083at2759"/>
<dbReference type="EMBL" id="CABIJS010000122">
    <property type="protein sequence ID" value="VUZ43858.1"/>
    <property type="molecule type" value="Genomic_DNA"/>
</dbReference>
<dbReference type="SUPFAM" id="SSF103486">
    <property type="entry name" value="V-type ATP synthase subunit C"/>
    <property type="match status" value="1"/>
</dbReference>
<keyword evidence="4 8" id="KW-0406">Ion transport</keyword>